<feature type="region of interest" description="Disordered" evidence="1">
    <location>
        <begin position="28"/>
        <end position="48"/>
    </location>
</feature>
<reference evidence="3" key="1">
    <citation type="journal article" date="2019" name="Int. J. Syst. Evol. Microbiol.">
        <title>The Global Catalogue of Microorganisms (GCM) 10K type strain sequencing project: providing services to taxonomists for standard genome sequencing and annotation.</title>
        <authorList>
            <consortium name="The Broad Institute Genomics Platform"/>
            <consortium name="The Broad Institute Genome Sequencing Center for Infectious Disease"/>
            <person name="Wu L."/>
            <person name="Ma J."/>
        </authorList>
    </citation>
    <scope>NUCLEOTIDE SEQUENCE [LARGE SCALE GENOMIC DNA]</scope>
    <source>
        <strain evidence="3">CCUG 60214</strain>
    </source>
</reference>
<dbReference type="SMART" id="SM00028">
    <property type="entry name" value="TPR"/>
    <property type="match status" value="4"/>
</dbReference>
<dbReference type="GO" id="GO:0005524">
    <property type="term" value="F:ATP binding"/>
    <property type="evidence" value="ECO:0007669"/>
    <property type="project" value="UniProtKB-KW"/>
</dbReference>
<dbReference type="InterPro" id="IPR027417">
    <property type="entry name" value="P-loop_NTPase"/>
</dbReference>
<dbReference type="RefSeq" id="WP_380726234.1">
    <property type="nucleotide sequence ID" value="NZ_JBHTLK010000150.1"/>
</dbReference>
<dbReference type="SUPFAM" id="SSF52540">
    <property type="entry name" value="P-loop containing nucleoside triphosphate hydrolases"/>
    <property type="match status" value="1"/>
</dbReference>
<dbReference type="InterPro" id="IPR011990">
    <property type="entry name" value="TPR-like_helical_dom_sf"/>
</dbReference>
<comment type="caution">
    <text evidence="2">The sequence shown here is derived from an EMBL/GenBank/DDBJ whole genome shotgun (WGS) entry which is preliminary data.</text>
</comment>
<keyword evidence="3" id="KW-1185">Reference proteome</keyword>
<proteinExistence type="predicted"/>
<protein>
    <submittedName>
        <fullName evidence="2">ATP-binding protein</fullName>
    </submittedName>
</protein>
<sequence>MDRDVRNEVSSASGPVVQAGHIGGDVHIQVTQPPAGAGPARPAPRQLPAAPRWFTGRTDEWRRLDDAVTGARAPVTVVSGPGGVGKTALVVKWAWSRADAFPDGQLYADLRGYGPDEPLDPAEVLGSFLRALGGADQEVPGPVHERAGCFRSLLAGRRVLVVLDNAVSADQVRPLLPGNDSCPVVVTSRDALPGLSVHDDAESLGLEVFDRARGLALLRAVLGDRVDGDPAAADLVTRCAGLPLALRIVGRLALSRPDAPLAELAAELDDERERLDVLDVGDDARSAVRPVLSWSYHRLSEPSARAFRLLGVHPRRVFDAHQFAALCGVRPARAARSLRDLVGKHLVAESSPGRYSTHDLLRLYAVELCAAGDRAEAAAARTRLLDHYLHTAERADRLVTPHRYRVPLAGSAEHAVEFDTPASALAWLHATWRDAVALCRSGVADGREGPDLDTRRWQLAYTLRGYFFLTKQWDGWLASHRHALAACLRLGDRHAEARIRNDLGRVLVERGEPGAGATQYETAQRLFEQVGDRHGWSNAVANRAVLLRRSGDVEEALRLNATALDFYVEAGARRNTAIAWRSRAKMHVDLGALDDAAADLDRAMRIFTGLDAQLDLAEARNLAGVIAARRGDAERAEDEHLKALEAGRACGSRYEEAESLRFLGRLAADRGAVDLAAARWHAALELYRAMGSPRAEEVAAELRSSAARGSGEPS</sequence>
<accession>A0ABW3QZN1</accession>
<name>A0ABW3QZN1_9PSEU</name>
<dbReference type="PANTHER" id="PTHR47691">
    <property type="entry name" value="REGULATOR-RELATED"/>
    <property type="match status" value="1"/>
</dbReference>
<feature type="compositionally biased region" description="Low complexity" evidence="1">
    <location>
        <begin position="32"/>
        <end position="48"/>
    </location>
</feature>
<evidence type="ECO:0000313" key="3">
    <source>
        <dbReference type="Proteomes" id="UP001597168"/>
    </source>
</evidence>
<organism evidence="2 3">
    <name type="scientific">Saccharothrix hoggarensis</name>
    <dbReference type="NCBI Taxonomy" id="913853"/>
    <lineage>
        <taxon>Bacteria</taxon>
        <taxon>Bacillati</taxon>
        <taxon>Actinomycetota</taxon>
        <taxon>Actinomycetes</taxon>
        <taxon>Pseudonocardiales</taxon>
        <taxon>Pseudonocardiaceae</taxon>
        <taxon>Saccharothrix</taxon>
    </lineage>
</organism>
<dbReference type="PRINTS" id="PR00364">
    <property type="entry name" value="DISEASERSIST"/>
</dbReference>
<dbReference type="Gene3D" id="1.25.40.10">
    <property type="entry name" value="Tetratricopeptide repeat domain"/>
    <property type="match status" value="1"/>
</dbReference>
<dbReference type="Gene3D" id="3.40.50.300">
    <property type="entry name" value="P-loop containing nucleotide triphosphate hydrolases"/>
    <property type="match status" value="1"/>
</dbReference>
<dbReference type="EMBL" id="JBHTLK010000150">
    <property type="protein sequence ID" value="MFD1150281.1"/>
    <property type="molecule type" value="Genomic_DNA"/>
</dbReference>
<dbReference type="PANTHER" id="PTHR47691:SF3">
    <property type="entry name" value="HTH-TYPE TRANSCRIPTIONAL REGULATOR RV0890C-RELATED"/>
    <property type="match status" value="1"/>
</dbReference>
<evidence type="ECO:0000256" key="1">
    <source>
        <dbReference type="SAM" id="MobiDB-lite"/>
    </source>
</evidence>
<keyword evidence="2" id="KW-0547">Nucleotide-binding</keyword>
<evidence type="ECO:0000313" key="2">
    <source>
        <dbReference type="EMBL" id="MFD1150281.1"/>
    </source>
</evidence>
<gene>
    <name evidence="2" type="ORF">ACFQ3T_24375</name>
</gene>
<keyword evidence="2" id="KW-0067">ATP-binding</keyword>
<dbReference type="SUPFAM" id="SSF48452">
    <property type="entry name" value="TPR-like"/>
    <property type="match status" value="2"/>
</dbReference>
<dbReference type="Proteomes" id="UP001597168">
    <property type="component" value="Unassembled WGS sequence"/>
</dbReference>
<dbReference type="InterPro" id="IPR019734">
    <property type="entry name" value="TPR_rpt"/>
</dbReference>